<keyword evidence="2" id="KW-1133">Transmembrane helix</keyword>
<evidence type="ECO:0000313" key="4">
    <source>
        <dbReference type="Proteomes" id="UP001139522"/>
    </source>
</evidence>
<evidence type="ECO:0000256" key="2">
    <source>
        <dbReference type="SAM" id="Phobius"/>
    </source>
</evidence>
<proteinExistence type="predicted"/>
<name>A0ABT5WGS3_9GAMM</name>
<feature type="compositionally biased region" description="Polar residues" evidence="1">
    <location>
        <begin position="81"/>
        <end position="94"/>
    </location>
</feature>
<keyword evidence="2" id="KW-0812">Transmembrane</keyword>
<keyword evidence="4" id="KW-1185">Reference proteome</keyword>
<feature type="region of interest" description="Disordered" evidence="1">
    <location>
        <begin position="74"/>
        <end position="103"/>
    </location>
</feature>
<feature type="compositionally biased region" description="Polar residues" evidence="1">
    <location>
        <begin position="141"/>
        <end position="162"/>
    </location>
</feature>
<gene>
    <name evidence="3" type="ORF">M3I01_013930</name>
</gene>
<evidence type="ECO:0000313" key="3">
    <source>
        <dbReference type="EMBL" id="MDE8603997.1"/>
    </source>
</evidence>
<comment type="caution">
    <text evidence="3">The sequence shown here is derived from an EMBL/GenBank/DDBJ whole genome shotgun (WGS) entry which is preliminary data.</text>
</comment>
<evidence type="ECO:0000256" key="1">
    <source>
        <dbReference type="SAM" id="MobiDB-lite"/>
    </source>
</evidence>
<feature type="transmembrane region" description="Helical" evidence="2">
    <location>
        <begin position="6"/>
        <end position="23"/>
    </location>
</feature>
<dbReference type="Proteomes" id="UP001139522">
    <property type="component" value="Unassembled WGS sequence"/>
</dbReference>
<protein>
    <submittedName>
        <fullName evidence="3">Uncharacterized protein</fullName>
    </submittedName>
</protein>
<organism evidence="3 4">
    <name type="scientific">Marinomonas maritima</name>
    <dbReference type="NCBI Taxonomy" id="2940935"/>
    <lineage>
        <taxon>Bacteria</taxon>
        <taxon>Pseudomonadati</taxon>
        <taxon>Pseudomonadota</taxon>
        <taxon>Gammaproteobacteria</taxon>
        <taxon>Oceanospirillales</taxon>
        <taxon>Oceanospirillaceae</taxon>
        <taxon>Marinomonas</taxon>
    </lineage>
</organism>
<dbReference type="EMBL" id="JAMZEG020000003">
    <property type="protein sequence ID" value="MDE8603997.1"/>
    <property type="molecule type" value="Genomic_DNA"/>
</dbReference>
<reference evidence="3" key="1">
    <citation type="submission" date="2023-01" db="EMBL/GenBank/DDBJ databases">
        <title>Psychroserpens sp. MSW6 and Marinomonas sp. RSW2, isolated from seawater.</title>
        <authorList>
            <person name="Kristyanto S."/>
            <person name="Jung J."/>
            <person name="Kim J.M."/>
            <person name="Jeon C.O."/>
        </authorList>
    </citation>
    <scope>NUCLEOTIDE SEQUENCE</scope>
    <source>
        <strain evidence="3">RSW2</strain>
    </source>
</reference>
<sequence>MKSKIAPWAAALFCAILIHILIIEISENQHWFDITPPTSNFELFLLPTTIQSAELPTTIQPAEEQEDVAVFNEKQEKQASSKESLSQQIEQPSTPIEALNGKQLSEKTNTVDADMIELNQPNPNTLEPTILEPNALESDTLDSSSFNQNILSPDANNRTQDTKTTSENLFGHEIEASSPNEKPLNTDKPDLLDLSKISLSSDSSDDALEGVFSEELRDKIAVSKNAQQEYLKGQIKEISYPITKDSDGTRYVNIKGVCWRLPEPGSKEAWVIVFAGCSGQTKSFHFELNITPSTLLGPESPFSIGR</sequence>
<keyword evidence="2" id="KW-0472">Membrane</keyword>
<dbReference type="RefSeq" id="WP_255896482.1">
    <property type="nucleotide sequence ID" value="NZ_JAMZEG020000003.1"/>
</dbReference>
<accession>A0ABT5WGS3</accession>
<feature type="region of interest" description="Disordered" evidence="1">
    <location>
        <begin position="139"/>
        <end position="162"/>
    </location>
</feature>